<comment type="caution">
    <text evidence="2">The sequence shown here is derived from an EMBL/GenBank/DDBJ whole genome shotgun (WGS) entry which is preliminary data.</text>
</comment>
<evidence type="ECO:0000313" key="2">
    <source>
        <dbReference type="EMBL" id="KAK7473208.1"/>
    </source>
</evidence>
<keyword evidence="3" id="KW-1185">Reference proteome</keyword>
<gene>
    <name evidence="2" type="ORF">VKT23_001306</name>
</gene>
<evidence type="ECO:0000256" key="1">
    <source>
        <dbReference type="SAM" id="MobiDB-lite"/>
    </source>
</evidence>
<accession>A0ABR1KC38</accession>
<dbReference type="EMBL" id="JBANRG010000001">
    <property type="protein sequence ID" value="KAK7473208.1"/>
    <property type="molecule type" value="Genomic_DNA"/>
</dbReference>
<feature type="region of interest" description="Disordered" evidence="1">
    <location>
        <begin position="52"/>
        <end position="80"/>
    </location>
</feature>
<protein>
    <submittedName>
        <fullName evidence="2">Uncharacterized protein</fullName>
    </submittedName>
</protein>
<reference evidence="2 3" key="1">
    <citation type="submission" date="2024-01" db="EMBL/GenBank/DDBJ databases">
        <title>A draft genome for the cacao thread blight pathogen Marasmiellus scandens.</title>
        <authorList>
            <person name="Baruah I.K."/>
            <person name="Leung J."/>
            <person name="Bukari Y."/>
            <person name="Amoako-Attah I."/>
            <person name="Meinhardt L.W."/>
            <person name="Bailey B.A."/>
            <person name="Cohen S.P."/>
        </authorList>
    </citation>
    <scope>NUCLEOTIDE SEQUENCE [LARGE SCALE GENOMIC DNA]</scope>
    <source>
        <strain evidence="2 3">GH-19</strain>
    </source>
</reference>
<sequence>MTVSSEAERIRYSQQLADYTLRQFTAARRSLDTDKLAAAKLPNLPNIDFANLSISQTPKPSSYGHTGSRPISESRRTIRA</sequence>
<dbReference type="Proteomes" id="UP001498398">
    <property type="component" value="Unassembled WGS sequence"/>
</dbReference>
<feature type="compositionally biased region" description="Polar residues" evidence="1">
    <location>
        <begin position="52"/>
        <end position="71"/>
    </location>
</feature>
<organism evidence="2 3">
    <name type="scientific">Marasmiellus scandens</name>
    <dbReference type="NCBI Taxonomy" id="2682957"/>
    <lineage>
        <taxon>Eukaryota</taxon>
        <taxon>Fungi</taxon>
        <taxon>Dikarya</taxon>
        <taxon>Basidiomycota</taxon>
        <taxon>Agaricomycotina</taxon>
        <taxon>Agaricomycetes</taxon>
        <taxon>Agaricomycetidae</taxon>
        <taxon>Agaricales</taxon>
        <taxon>Marasmiineae</taxon>
        <taxon>Omphalotaceae</taxon>
        <taxon>Marasmiellus</taxon>
    </lineage>
</organism>
<proteinExistence type="predicted"/>
<name>A0ABR1KC38_9AGAR</name>
<evidence type="ECO:0000313" key="3">
    <source>
        <dbReference type="Proteomes" id="UP001498398"/>
    </source>
</evidence>